<dbReference type="InterPro" id="IPR043971">
    <property type="entry name" value="FUZ/MON1/HPS1_longin_2"/>
</dbReference>
<protein>
    <recommendedName>
        <fullName evidence="6">Vacuolar fusion protein MON1 homolog</fullName>
    </recommendedName>
</protein>
<feature type="compositionally biased region" description="Basic and acidic residues" evidence="1">
    <location>
        <begin position="1"/>
        <end position="12"/>
    </location>
</feature>
<reference evidence="4 5" key="1">
    <citation type="submission" date="2024-10" db="EMBL/GenBank/DDBJ databases">
        <title>Updated reference genomes for cyclostephanoid diatoms.</title>
        <authorList>
            <person name="Roberts W.R."/>
            <person name="Alverson A.J."/>
        </authorList>
    </citation>
    <scope>NUCLEOTIDE SEQUENCE [LARGE SCALE GENOMIC DNA]</scope>
    <source>
        <strain evidence="4 5">AJA276-08</strain>
    </source>
</reference>
<dbReference type="EMBL" id="JALLAZ020001684">
    <property type="protein sequence ID" value="KAL3768243.1"/>
    <property type="molecule type" value="Genomic_DNA"/>
</dbReference>
<dbReference type="Pfam" id="PF19036">
    <property type="entry name" value="Fuz_longin_1"/>
    <property type="match status" value="1"/>
</dbReference>
<gene>
    <name evidence="4" type="ORF">ACHAW5_003006</name>
</gene>
<evidence type="ECO:0000259" key="3">
    <source>
        <dbReference type="Pfam" id="PF19037"/>
    </source>
</evidence>
<dbReference type="InterPro" id="IPR043972">
    <property type="entry name" value="FUZ/MON1/HPS1_longin_1"/>
</dbReference>
<dbReference type="PRINTS" id="PR01546">
    <property type="entry name" value="YEAST73DUF"/>
</dbReference>
<sequence length="647" mass="71391">MTPRQRIVDPRGGRSSGTNNSSRYSRRGPNVIIMSAAGKPIFVRYGRSSGEFSGEPNEDEWATACGIIQGLRASVLSFGIDGLERGASSLGDIQSIKAGRRLIVFKHTEALSLVSISERSDGNHNEAWLRLLLEYAYSQVIFTLTSQVQSIFKGSPSYDLRSMMGPNVNDSIRNLLDRFDPAIDTYGGGDIHDDERKNCDGTGCGSFLTAGVECIHPIPHEIREDSSKLLINTCGSNSNVLFAMLVVGTRLVTIVQPANPCSQLYTSDLHLILTFVGRQTGLLTNELWFPLCLPRFDSSGFLYAYTSCLDPMDTGLSIILISPDNNMEQFESFRHTAKNVRKKLGLPSIKTKVLRVFDTSSNLSTASSISAESGDSDWKKSHLDDAAWKMNDEDQDESYIEDRHVVKGIAGRISSRRRPTFELEKLSQVPLQNFVEEFSDEDEGYSPQAPLLTALKVALSAKQQEEMMASYLKLASAVHFVFRCDIYVNSGQSAGGGAPSTGAMLTQCFGPPLSFPFTDASSQSHVWDVYQRLSLRLRLGSSSVETISDALDQDYQYKGNSCGISSECPMQRLLESPPNVHSVTYFLEDNEWLFVGLNGKFFELYAILPATIPPKTGTAFCARLVRSLMGDERILFLSNPITWGSSF</sequence>
<feature type="region of interest" description="Disordered" evidence="1">
    <location>
        <begin position="1"/>
        <end position="26"/>
    </location>
</feature>
<dbReference type="InterPro" id="IPR004353">
    <property type="entry name" value="Mon1"/>
</dbReference>
<feature type="domain" description="FUZ/MON1/HPS1 first Longin" evidence="2">
    <location>
        <begin position="31"/>
        <end position="165"/>
    </location>
</feature>
<organism evidence="4 5">
    <name type="scientific">Stephanodiscus triporus</name>
    <dbReference type="NCBI Taxonomy" id="2934178"/>
    <lineage>
        <taxon>Eukaryota</taxon>
        <taxon>Sar</taxon>
        <taxon>Stramenopiles</taxon>
        <taxon>Ochrophyta</taxon>
        <taxon>Bacillariophyta</taxon>
        <taxon>Coscinodiscophyceae</taxon>
        <taxon>Thalassiosirophycidae</taxon>
        <taxon>Stephanodiscales</taxon>
        <taxon>Stephanodiscaceae</taxon>
        <taxon>Stephanodiscus</taxon>
    </lineage>
</organism>
<feature type="domain" description="FUZ/MON1/HPS1 second Longin" evidence="3">
    <location>
        <begin position="239"/>
        <end position="332"/>
    </location>
</feature>
<dbReference type="AlphaFoldDB" id="A0ABD3MWE1"/>
<dbReference type="PANTHER" id="PTHR13027:SF7">
    <property type="entry name" value="VACUOLAR FUSION PROTEIN MON1 HOMOLOG"/>
    <property type="match status" value="1"/>
</dbReference>
<evidence type="ECO:0000313" key="4">
    <source>
        <dbReference type="EMBL" id="KAL3768243.1"/>
    </source>
</evidence>
<dbReference type="Proteomes" id="UP001530315">
    <property type="component" value="Unassembled WGS sequence"/>
</dbReference>
<proteinExistence type="predicted"/>
<accession>A0ABD3MWE1</accession>
<evidence type="ECO:0000259" key="2">
    <source>
        <dbReference type="Pfam" id="PF19036"/>
    </source>
</evidence>
<dbReference type="Pfam" id="PF19037">
    <property type="entry name" value="Fuz_longin_2"/>
    <property type="match status" value="1"/>
</dbReference>
<evidence type="ECO:0008006" key="6">
    <source>
        <dbReference type="Google" id="ProtNLM"/>
    </source>
</evidence>
<evidence type="ECO:0000313" key="5">
    <source>
        <dbReference type="Proteomes" id="UP001530315"/>
    </source>
</evidence>
<name>A0ABD3MWE1_9STRA</name>
<evidence type="ECO:0000256" key="1">
    <source>
        <dbReference type="SAM" id="MobiDB-lite"/>
    </source>
</evidence>
<dbReference type="PANTHER" id="PTHR13027">
    <property type="entry name" value="SAND PROTEIN-RELATED"/>
    <property type="match status" value="1"/>
</dbReference>
<keyword evidence="5" id="KW-1185">Reference proteome</keyword>
<comment type="caution">
    <text evidence="4">The sequence shown here is derived from an EMBL/GenBank/DDBJ whole genome shotgun (WGS) entry which is preliminary data.</text>
</comment>